<comment type="caution">
    <text evidence="2">The sequence shown here is derived from an EMBL/GenBank/DDBJ whole genome shotgun (WGS) entry which is preliminary data.</text>
</comment>
<evidence type="ECO:0000313" key="2">
    <source>
        <dbReference type="EMBL" id="MFC7080146.1"/>
    </source>
</evidence>
<accession>A0ABD5WI48</accession>
<evidence type="ECO:0000313" key="3">
    <source>
        <dbReference type="Proteomes" id="UP001596407"/>
    </source>
</evidence>
<dbReference type="EMBL" id="JBHSZH010000005">
    <property type="protein sequence ID" value="MFC7080146.1"/>
    <property type="molecule type" value="Genomic_DNA"/>
</dbReference>
<organism evidence="2 3">
    <name type="scientific">Halorussus caseinilyticus</name>
    <dbReference type="NCBI Taxonomy" id="3034025"/>
    <lineage>
        <taxon>Archaea</taxon>
        <taxon>Methanobacteriati</taxon>
        <taxon>Methanobacteriota</taxon>
        <taxon>Stenosarchaea group</taxon>
        <taxon>Halobacteria</taxon>
        <taxon>Halobacteriales</taxon>
        <taxon>Haladaptataceae</taxon>
        <taxon>Halorussus</taxon>
    </lineage>
</organism>
<evidence type="ECO:0000256" key="1">
    <source>
        <dbReference type="SAM" id="MobiDB-lite"/>
    </source>
</evidence>
<dbReference type="AlphaFoldDB" id="A0ABD5WI48"/>
<feature type="compositionally biased region" description="Basic and acidic residues" evidence="1">
    <location>
        <begin position="363"/>
        <end position="372"/>
    </location>
</feature>
<dbReference type="GeneID" id="79303262"/>
<evidence type="ECO:0008006" key="4">
    <source>
        <dbReference type="Google" id="ProtNLM"/>
    </source>
</evidence>
<dbReference type="RefSeq" id="WP_276282029.1">
    <property type="nucleotide sequence ID" value="NZ_CP119809.1"/>
</dbReference>
<keyword evidence="3" id="KW-1185">Reference proteome</keyword>
<name>A0ABD5WI48_9EURY</name>
<sequence>MRPRFDPLGDSTGVEILDPIESNRYVLYTPEEVSLTPADTEAFAYPVSVARRITTSAVTLPYNVPVAVRDASDGSHILDAGHDGSFDLADDDYLLEVSAPVKLYVRVSSSLSVEATTEAVEFEFGGPTPIELGARSSHNSPAATITVSDDPEDAMAAVSTFGSALKTTACERSWPNLRGHPPRVERGDELAIPDDLDAPGTGVTLHVPADYEHVCTVAPLAYYLGADVVPGETPRLTAGNGFVHRLDTERGFEDEVVRVLRQVFLLDCVTRTEGIHPMDTAERRAVEPVVDLDFADLYGAPLGEQLAAYLSVPRSVLADAMPSWSRVTHVRPVAESVELLPFVVNDLSLVRVKSGAESSPSPDARRAREREALSSFKRSPRFDEGLDLPTDAEERATGVPDSSEYVPLPETDAMERAWVGDGTPVHGAKLLAEAFDHDRSEPTDGVIDVTVVCNDDGMREEWDTVSQVYGTREMIPFDVDCRFDVSTDELRTLLAEDHDLFHFIGHIDGRGFACRDGILDAATLAETGATTILLNACRSHDQGVSLVEAGARAAIVSWGDVDNLGAVEVGETFARLLNYGFGVGSALEIVEEFTAIGRHYVVVGDPSVTIAQCENGNPLLFELDCDSMAALTSEETVSNTVVSYATTKFPIGSAAQPHFQSDDDPDFYVVPGPLETFTNSWAELEASLRDYSAPVVVGEELLWTDEWFPEADASE</sequence>
<feature type="region of interest" description="Disordered" evidence="1">
    <location>
        <begin position="354"/>
        <end position="407"/>
    </location>
</feature>
<protein>
    <recommendedName>
        <fullName evidence="4">CHAT domain-containing protein</fullName>
    </recommendedName>
</protein>
<gene>
    <name evidence="2" type="ORF">ACFQJ6_08470</name>
</gene>
<proteinExistence type="predicted"/>
<reference evidence="2 3" key="1">
    <citation type="journal article" date="2019" name="Int. J. Syst. Evol. Microbiol.">
        <title>The Global Catalogue of Microorganisms (GCM) 10K type strain sequencing project: providing services to taxonomists for standard genome sequencing and annotation.</title>
        <authorList>
            <consortium name="The Broad Institute Genomics Platform"/>
            <consortium name="The Broad Institute Genome Sequencing Center for Infectious Disease"/>
            <person name="Wu L."/>
            <person name="Ma J."/>
        </authorList>
    </citation>
    <scope>NUCLEOTIDE SEQUENCE [LARGE SCALE GENOMIC DNA]</scope>
    <source>
        <strain evidence="2 3">DT72</strain>
    </source>
</reference>
<dbReference type="Proteomes" id="UP001596407">
    <property type="component" value="Unassembled WGS sequence"/>
</dbReference>